<keyword evidence="4" id="KW-0067">ATP-binding</keyword>
<protein>
    <submittedName>
        <fullName evidence="8">Uncharacterized protein</fullName>
    </submittedName>
</protein>
<dbReference type="AlphaFoldDB" id="A0A4R4E123"/>
<dbReference type="Pfam" id="PF13361">
    <property type="entry name" value="UvrD_C"/>
    <property type="match status" value="1"/>
</dbReference>
<dbReference type="Proteomes" id="UP000295418">
    <property type="component" value="Unassembled WGS sequence"/>
</dbReference>
<dbReference type="GO" id="GO:0016787">
    <property type="term" value="F:hydrolase activity"/>
    <property type="evidence" value="ECO:0007669"/>
    <property type="project" value="UniProtKB-KW"/>
</dbReference>
<accession>A0A4R4E123</accession>
<dbReference type="Pfam" id="PF08378">
    <property type="entry name" value="NERD"/>
    <property type="match status" value="1"/>
</dbReference>
<dbReference type="InterPro" id="IPR027417">
    <property type="entry name" value="P-loop_NTPase"/>
</dbReference>
<evidence type="ECO:0000313" key="8">
    <source>
        <dbReference type="EMBL" id="TCZ71453.1"/>
    </source>
</evidence>
<dbReference type="InterPro" id="IPR000212">
    <property type="entry name" value="DNA_helicase_UvrD/REP"/>
</dbReference>
<evidence type="ECO:0000256" key="1">
    <source>
        <dbReference type="ARBA" id="ARBA00022741"/>
    </source>
</evidence>
<dbReference type="OrthoDB" id="7066673at2"/>
<dbReference type="GO" id="GO:0043138">
    <property type="term" value="F:3'-5' DNA helicase activity"/>
    <property type="evidence" value="ECO:0007669"/>
    <property type="project" value="TreeGrafter"/>
</dbReference>
<dbReference type="PANTHER" id="PTHR11070:SF2">
    <property type="entry name" value="ATP-DEPENDENT DNA HELICASE SRS2"/>
    <property type="match status" value="1"/>
</dbReference>
<dbReference type="GO" id="GO:0005524">
    <property type="term" value="F:ATP binding"/>
    <property type="evidence" value="ECO:0007669"/>
    <property type="project" value="UniProtKB-KW"/>
</dbReference>
<sequence>MAQMTPNNIHLLTKKIEPGERIVYGLIEQMSENYYAYFDTRQNGKTKDYYPDFVILTPDLGLIILEVKDWSKEFFKIDKEKVFAKYNGKFEWVTNPLEQVRNYSNWMSKYLRSKKAPSNSRGLKISYTYGIVFPNMTRDEFHKKVAGTDVIDRKVCVFKDDLHSSDEFLNVLKKIAAPYLGKFTRLTDSEMASFREIIFPEVKMDPDEIKRIMTCEQRDLVESIDYGLHLINGPVGSGKTIILFHRTIVLAERHKNWRILVLCFDPVTRNFLERELRKNMPKGDHAIVDIYDVRSLFLKIVKHCNLGEELPTDPNFIRVLDRLDFKGSEFPQRYDAILIDEAQDFYEEWLSFIDRNLFENKKSNDHLLLTMDGTQNIYRQSFTLGWAGLHRSKVNKTVDLEINYRNTRQIIEFANKFINNEYLEKCVSDNVESINYAVTDFDCLRDGEIPGVIVGENLSDVNGKIVKMIHEAFINSINRSRKICLLCTHDSIIPELTQELYLHKLPFTLLSQEPEHHEGIWVGTIQQSKGLTFDHVVITGIEDKVFDEMPNIDASKLLYVGMTRASKRLDIGLSEYNIFRSIIENNNFEKIKHYFNMSGNYEYVIQLTLVYISSDSRISEKNTFRGKGIENIICQFNEKYWLPLQYRKNLHQVISEMRPGDRGEVSGKDRQILVRLLQSPFPKHSRKEFLEYFLE</sequence>
<dbReference type="Gene3D" id="3.40.50.300">
    <property type="entry name" value="P-loop containing nucleotide triphosphate hydrolases"/>
    <property type="match status" value="2"/>
</dbReference>
<evidence type="ECO:0000259" key="7">
    <source>
        <dbReference type="Pfam" id="PF13538"/>
    </source>
</evidence>
<dbReference type="InterPro" id="IPR014017">
    <property type="entry name" value="DNA_helicase_UvrD-like_C"/>
</dbReference>
<feature type="domain" description="UvrD-like helicase C-terminal" evidence="6">
    <location>
        <begin position="399"/>
        <end position="512"/>
    </location>
</feature>
<keyword evidence="9" id="KW-1185">Reference proteome</keyword>
<dbReference type="PANTHER" id="PTHR11070">
    <property type="entry name" value="UVRD / RECB / PCRA DNA HELICASE FAMILY MEMBER"/>
    <property type="match status" value="1"/>
</dbReference>
<evidence type="ECO:0000259" key="6">
    <source>
        <dbReference type="Pfam" id="PF13361"/>
    </source>
</evidence>
<gene>
    <name evidence="8" type="ORF">E0485_22645</name>
</gene>
<evidence type="ECO:0000256" key="3">
    <source>
        <dbReference type="ARBA" id="ARBA00022806"/>
    </source>
</evidence>
<dbReference type="InterPro" id="IPR011528">
    <property type="entry name" value="NERD"/>
</dbReference>
<evidence type="ECO:0000313" key="9">
    <source>
        <dbReference type="Proteomes" id="UP000295418"/>
    </source>
</evidence>
<dbReference type="InterPro" id="IPR027785">
    <property type="entry name" value="UvrD-like_helicase_C"/>
</dbReference>
<dbReference type="GO" id="GO:0000725">
    <property type="term" value="P:recombinational repair"/>
    <property type="evidence" value="ECO:0007669"/>
    <property type="project" value="TreeGrafter"/>
</dbReference>
<dbReference type="SUPFAM" id="SSF52540">
    <property type="entry name" value="P-loop containing nucleoside triphosphate hydrolases"/>
    <property type="match status" value="1"/>
</dbReference>
<feature type="domain" description="UvrD-like helicase C-terminal" evidence="7">
    <location>
        <begin position="520"/>
        <end position="569"/>
    </location>
</feature>
<keyword evidence="1" id="KW-0547">Nucleotide-binding</keyword>
<keyword evidence="2" id="KW-0378">Hydrolase</keyword>
<dbReference type="RefSeq" id="WP_132420329.1">
    <property type="nucleotide sequence ID" value="NZ_SKFG01000041.1"/>
</dbReference>
<keyword evidence="3" id="KW-0347">Helicase</keyword>
<proteinExistence type="predicted"/>
<reference evidence="8 9" key="1">
    <citation type="submission" date="2019-03" db="EMBL/GenBank/DDBJ databases">
        <authorList>
            <person name="Kim M.K.M."/>
        </authorList>
    </citation>
    <scope>NUCLEOTIDE SEQUENCE [LARGE SCALE GENOMIC DNA]</scope>
    <source>
        <strain evidence="8 9">18JY21-1</strain>
    </source>
</reference>
<dbReference type="GO" id="GO:0003677">
    <property type="term" value="F:DNA binding"/>
    <property type="evidence" value="ECO:0007669"/>
    <property type="project" value="InterPro"/>
</dbReference>
<evidence type="ECO:0000256" key="2">
    <source>
        <dbReference type="ARBA" id="ARBA00022801"/>
    </source>
</evidence>
<evidence type="ECO:0000256" key="4">
    <source>
        <dbReference type="ARBA" id="ARBA00022840"/>
    </source>
</evidence>
<name>A0A4R4E123_9BACL</name>
<dbReference type="EMBL" id="SKFG01000041">
    <property type="protein sequence ID" value="TCZ71453.1"/>
    <property type="molecule type" value="Genomic_DNA"/>
</dbReference>
<evidence type="ECO:0000259" key="5">
    <source>
        <dbReference type="Pfam" id="PF08378"/>
    </source>
</evidence>
<comment type="caution">
    <text evidence="8">The sequence shown here is derived from an EMBL/GenBank/DDBJ whole genome shotgun (WGS) entry which is preliminary data.</text>
</comment>
<feature type="domain" description="NERD" evidence="5">
    <location>
        <begin position="18"/>
        <end position="116"/>
    </location>
</feature>
<dbReference type="Pfam" id="PF13538">
    <property type="entry name" value="UvrD_C_2"/>
    <property type="match status" value="1"/>
</dbReference>
<organism evidence="8 9">
    <name type="scientific">Paenibacillus albiflavus</name>
    <dbReference type="NCBI Taxonomy" id="2545760"/>
    <lineage>
        <taxon>Bacteria</taxon>
        <taxon>Bacillati</taxon>
        <taxon>Bacillota</taxon>
        <taxon>Bacilli</taxon>
        <taxon>Bacillales</taxon>
        <taxon>Paenibacillaceae</taxon>
        <taxon>Paenibacillus</taxon>
    </lineage>
</organism>